<reference evidence="8 9" key="1">
    <citation type="journal article" date="2014" name="Nat. Commun.">
        <title>Klebsormidium flaccidum genome reveals primary factors for plant terrestrial adaptation.</title>
        <authorList>
            <person name="Hori K."/>
            <person name="Maruyama F."/>
            <person name="Fujisawa T."/>
            <person name="Togashi T."/>
            <person name="Yamamoto N."/>
            <person name="Seo M."/>
            <person name="Sato S."/>
            <person name="Yamada T."/>
            <person name="Mori H."/>
            <person name="Tajima N."/>
            <person name="Moriyama T."/>
            <person name="Ikeuchi M."/>
            <person name="Watanabe M."/>
            <person name="Wada H."/>
            <person name="Kobayashi K."/>
            <person name="Saito M."/>
            <person name="Masuda T."/>
            <person name="Sasaki-Sekimoto Y."/>
            <person name="Mashiguchi K."/>
            <person name="Awai K."/>
            <person name="Shimojima M."/>
            <person name="Masuda S."/>
            <person name="Iwai M."/>
            <person name="Nobusawa T."/>
            <person name="Narise T."/>
            <person name="Kondo S."/>
            <person name="Saito H."/>
            <person name="Sato R."/>
            <person name="Murakawa M."/>
            <person name="Ihara Y."/>
            <person name="Oshima-Yamada Y."/>
            <person name="Ohtaka K."/>
            <person name="Satoh M."/>
            <person name="Sonobe K."/>
            <person name="Ishii M."/>
            <person name="Ohtani R."/>
            <person name="Kanamori-Sato M."/>
            <person name="Honoki R."/>
            <person name="Miyazaki D."/>
            <person name="Mochizuki H."/>
            <person name="Umetsu J."/>
            <person name="Higashi K."/>
            <person name="Shibata D."/>
            <person name="Kamiya Y."/>
            <person name="Sato N."/>
            <person name="Nakamura Y."/>
            <person name="Tabata S."/>
            <person name="Ida S."/>
            <person name="Kurokawa K."/>
            <person name="Ohta H."/>
        </authorList>
    </citation>
    <scope>NUCLEOTIDE SEQUENCE [LARGE SCALE GENOMIC DNA]</scope>
    <source>
        <strain evidence="8 9">NIES-2285</strain>
    </source>
</reference>
<name>A0A1Y1I3B9_KLENI</name>
<evidence type="ECO:0000256" key="6">
    <source>
        <dbReference type="ARBA" id="ARBA00023136"/>
    </source>
</evidence>
<dbReference type="GO" id="GO:0005315">
    <property type="term" value="F:phosphate transmembrane transporter activity"/>
    <property type="evidence" value="ECO:0000318"/>
    <property type="project" value="GO_Central"/>
</dbReference>
<keyword evidence="5 7" id="KW-1133">Transmembrane helix</keyword>
<proteinExistence type="inferred from homology"/>
<feature type="transmembrane region" description="Helical" evidence="7">
    <location>
        <begin position="47"/>
        <end position="66"/>
    </location>
</feature>
<dbReference type="GO" id="GO:0035435">
    <property type="term" value="P:phosphate ion transmembrane transport"/>
    <property type="evidence" value="ECO:0000318"/>
    <property type="project" value="GO_Central"/>
</dbReference>
<feature type="transmembrane region" description="Helical" evidence="7">
    <location>
        <begin position="86"/>
        <end position="106"/>
    </location>
</feature>
<feature type="transmembrane region" description="Helical" evidence="7">
    <location>
        <begin position="511"/>
        <end position="537"/>
    </location>
</feature>
<sequence>MQYTEYTWIFVIATIFSFICAFGIGANDLANSFATSVGSKALTMPQALLVAAVCEFLGALLLGAGVTDTIRSKIANVSLFTNTPDLLMMGMLAVMITAAFWDNFACHLELPVSTTHTTVGAVVGMAWVIRGRYAVVWSKLNINPATRDNDFPYLKGMSIIFLQWVISPLCSGALVAILFGLLRTFVLRSPHSFTRAFYLFPLLVACTFFVVVIFIIQTGNKNASWDRVHDDKLVWVSVVVAVGMGLLTIVLVMPFLYKAVHAQSDENNRVNEARKLEEAKIEAGELDPKEAARLRALADVEAAADAAKNTMWNRSMEKMGVNKFAETGAGKVIFGNSLVRTVMYGANYDIHDAIAKDDHVAEMWEGAEVFDFKTERLFRYLQVFSAMVMSFAHGSNDVANAMGPYSAIYTIWNTSKVPSKSSVEKWILAYGGAGIVVGLATYGYKIMQVFGVKSVKLTNSRGFCCELSTAAIVILSSRYGLPVSTTQVLTGAIIAMGLFEGSKGVNWRVMFRTFGGWILTILVAALISAAITSFAVYSPSKVYADDNNYVAKYLDNQGLAMIRQMNTSANGLPVRATLNSLSKTINAIVKNNIKHPYDYVAAHNATFALYNSTLVKA</sequence>
<dbReference type="PANTHER" id="PTHR11101:SF96">
    <property type="entry name" value="PHOSPHATE TRANSPORTER"/>
    <property type="match status" value="1"/>
</dbReference>
<comment type="function">
    <text evidence="7">Sodium-phosphate symporter.</text>
</comment>
<feature type="transmembrane region" description="Helical" evidence="7">
    <location>
        <begin position="6"/>
        <end position="26"/>
    </location>
</feature>
<dbReference type="PANTHER" id="PTHR11101">
    <property type="entry name" value="PHOSPHATE TRANSPORTER"/>
    <property type="match status" value="1"/>
</dbReference>
<evidence type="ECO:0000256" key="2">
    <source>
        <dbReference type="ARBA" id="ARBA00022448"/>
    </source>
</evidence>
<keyword evidence="4 7" id="KW-0812">Transmembrane</keyword>
<dbReference type="InterPro" id="IPR001204">
    <property type="entry name" value="Phos_transporter"/>
</dbReference>
<protein>
    <recommendedName>
        <fullName evidence="7">Phosphate transporter</fullName>
    </recommendedName>
</protein>
<keyword evidence="3 7" id="KW-0592">Phosphate transport</keyword>
<dbReference type="Pfam" id="PF01384">
    <property type="entry name" value="PHO4"/>
    <property type="match status" value="1"/>
</dbReference>
<feature type="transmembrane region" description="Helical" evidence="7">
    <location>
        <begin position="479"/>
        <end position="499"/>
    </location>
</feature>
<dbReference type="AlphaFoldDB" id="A0A1Y1I3B9"/>
<evidence type="ECO:0000256" key="7">
    <source>
        <dbReference type="RuleBase" id="RU363058"/>
    </source>
</evidence>
<dbReference type="OMA" id="ITWVGYK"/>
<evidence type="ECO:0000256" key="4">
    <source>
        <dbReference type="ARBA" id="ARBA00022692"/>
    </source>
</evidence>
<evidence type="ECO:0000256" key="3">
    <source>
        <dbReference type="ARBA" id="ARBA00022592"/>
    </source>
</evidence>
<dbReference type="OrthoDB" id="260807at2759"/>
<dbReference type="Proteomes" id="UP000054558">
    <property type="component" value="Unassembled WGS sequence"/>
</dbReference>
<keyword evidence="6 7" id="KW-0472">Membrane</keyword>
<evidence type="ECO:0000313" key="9">
    <source>
        <dbReference type="Proteomes" id="UP000054558"/>
    </source>
</evidence>
<evidence type="ECO:0000256" key="1">
    <source>
        <dbReference type="ARBA" id="ARBA00004141"/>
    </source>
</evidence>
<comment type="subcellular location">
    <subcellularLocation>
        <location evidence="1 7">Membrane</location>
        <topology evidence="1 7">Multi-pass membrane protein</topology>
    </subcellularLocation>
</comment>
<feature type="transmembrane region" description="Helical" evidence="7">
    <location>
        <begin position="426"/>
        <end position="444"/>
    </location>
</feature>
<evidence type="ECO:0000256" key="5">
    <source>
        <dbReference type="ARBA" id="ARBA00022989"/>
    </source>
</evidence>
<feature type="transmembrane region" description="Helical" evidence="7">
    <location>
        <begin position="236"/>
        <end position="257"/>
    </location>
</feature>
<evidence type="ECO:0000313" key="8">
    <source>
        <dbReference type="EMBL" id="GAQ85424.1"/>
    </source>
</evidence>
<organism evidence="8 9">
    <name type="scientific">Klebsormidium nitens</name>
    <name type="common">Green alga</name>
    <name type="synonym">Ulothrix nitens</name>
    <dbReference type="NCBI Taxonomy" id="105231"/>
    <lineage>
        <taxon>Eukaryota</taxon>
        <taxon>Viridiplantae</taxon>
        <taxon>Streptophyta</taxon>
        <taxon>Klebsormidiophyceae</taxon>
        <taxon>Klebsormidiales</taxon>
        <taxon>Klebsormidiaceae</taxon>
        <taxon>Klebsormidium</taxon>
    </lineage>
</organism>
<dbReference type="EMBL" id="DF237183">
    <property type="protein sequence ID" value="GAQ85424.1"/>
    <property type="molecule type" value="Genomic_DNA"/>
</dbReference>
<feature type="transmembrane region" description="Helical" evidence="7">
    <location>
        <begin position="197"/>
        <end position="216"/>
    </location>
</feature>
<feature type="transmembrane region" description="Helical" evidence="7">
    <location>
        <begin position="160"/>
        <end position="185"/>
    </location>
</feature>
<keyword evidence="2 7" id="KW-0813">Transport</keyword>
<keyword evidence="9" id="KW-1185">Reference proteome</keyword>
<comment type="similarity">
    <text evidence="7">Belongs to the inorganic phosphate transporter (PiT) (TC 2.A.20) family.</text>
</comment>
<gene>
    <name evidence="8" type="ORF">KFL_002340140</name>
</gene>
<dbReference type="GO" id="GO:0016020">
    <property type="term" value="C:membrane"/>
    <property type="evidence" value="ECO:0007669"/>
    <property type="project" value="UniProtKB-SubCell"/>
</dbReference>
<accession>A0A1Y1I3B9</accession>